<accession>A0A914I4A4</accession>
<dbReference type="Proteomes" id="UP000887572">
    <property type="component" value="Unplaced"/>
</dbReference>
<dbReference type="AlphaFoldDB" id="A0A914I4A4"/>
<keyword evidence="1" id="KW-1185">Reference proteome</keyword>
<organism evidence="1 2">
    <name type="scientific">Globodera rostochiensis</name>
    <name type="common">Golden nematode worm</name>
    <name type="synonym">Heterodera rostochiensis</name>
    <dbReference type="NCBI Taxonomy" id="31243"/>
    <lineage>
        <taxon>Eukaryota</taxon>
        <taxon>Metazoa</taxon>
        <taxon>Ecdysozoa</taxon>
        <taxon>Nematoda</taxon>
        <taxon>Chromadorea</taxon>
        <taxon>Rhabditida</taxon>
        <taxon>Tylenchina</taxon>
        <taxon>Tylenchomorpha</taxon>
        <taxon>Tylenchoidea</taxon>
        <taxon>Heteroderidae</taxon>
        <taxon>Heteroderinae</taxon>
        <taxon>Globodera</taxon>
    </lineage>
</organism>
<evidence type="ECO:0000313" key="2">
    <source>
        <dbReference type="WBParaSite" id="Gr19_v10_g6482.t1"/>
    </source>
</evidence>
<reference evidence="2" key="1">
    <citation type="submission" date="2022-11" db="UniProtKB">
        <authorList>
            <consortium name="WormBaseParasite"/>
        </authorList>
    </citation>
    <scope>IDENTIFICATION</scope>
</reference>
<proteinExistence type="predicted"/>
<protein>
    <submittedName>
        <fullName evidence="2">Uncharacterized protein</fullName>
    </submittedName>
</protein>
<dbReference type="WBParaSite" id="Gr19_v10_g6482.t1">
    <property type="protein sequence ID" value="Gr19_v10_g6482.t1"/>
    <property type="gene ID" value="Gr19_v10_g6482"/>
</dbReference>
<sequence>MHETEERFAEPPFWEQFKQSVEFKTSANSLEFQLGSMLDCNVMRTDNNIFYHAVSNPKYGCLTFWLNEEEDFLATFQ</sequence>
<evidence type="ECO:0000313" key="1">
    <source>
        <dbReference type="Proteomes" id="UP000887572"/>
    </source>
</evidence>
<name>A0A914I4A4_GLORO</name>